<reference evidence="2 3" key="1">
    <citation type="submission" date="2020-08" db="EMBL/GenBank/DDBJ databases">
        <title>Genomic Encyclopedia of Type Strains, Phase IV (KMG-IV): sequencing the most valuable type-strain genomes for metagenomic binning, comparative biology and taxonomic classification.</title>
        <authorList>
            <person name="Goeker M."/>
        </authorList>
    </citation>
    <scope>NUCLEOTIDE SEQUENCE [LARGE SCALE GENOMIC DNA]</scope>
    <source>
        <strain evidence="2 3">DSM 21255</strain>
    </source>
</reference>
<evidence type="ECO:0000256" key="1">
    <source>
        <dbReference type="SAM" id="Phobius"/>
    </source>
</evidence>
<comment type="caution">
    <text evidence="2">The sequence shown here is derived from an EMBL/GenBank/DDBJ whole genome shotgun (WGS) entry which is preliminary data.</text>
</comment>
<keyword evidence="1" id="KW-0472">Membrane</keyword>
<dbReference type="AlphaFoldDB" id="A0A841R480"/>
<keyword evidence="1" id="KW-0812">Transmembrane</keyword>
<sequence length="152" mass="17551">MKPVFIREDKRDYLQKMGAFAFVTAVSVAVWQIMKVRGSEIFVAACAIAFLYCLYGYFFPTKLLRLDSKGAKLLASNILIPWNYIYEVNVQPFIDGEHENAKKRYVVCRGYSPRAESVVEWWRLPVGARRADKVAAQIWRMKELYSGKVGQK</sequence>
<keyword evidence="3" id="KW-1185">Reference proteome</keyword>
<evidence type="ECO:0000313" key="2">
    <source>
        <dbReference type="EMBL" id="MBB6477977.1"/>
    </source>
</evidence>
<feature type="transmembrane region" description="Helical" evidence="1">
    <location>
        <begin position="17"/>
        <end position="34"/>
    </location>
</feature>
<evidence type="ECO:0000313" key="3">
    <source>
        <dbReference type="Proteomes" id="UP000591941"/>
    </source>
</evidence>
<dbReference type="RefSeq" id="WP_159822301.1">
    <property type="nucleotide sequence ID" value="NZ_CABWNB010000001.1"/>
</dbReference>
<name>A0A841R480_9FIRM</name>
<dbReference type="Proteomes" id="UP000591941">
    <property type="component" value="Unassembled WGS sequence"/>
</dbReference>
<feature type="transmembrane region" description="Helical" evidence="1">
    <location>
        <begin position="40"/>
        <end position="59"/>
    </location>
</feature>
<organism evidence="2 3">
    <name type="scientific">Negativicoccus succinicivorans</name>
    <dbReference type="NCBI Taxonomy" id="620903"/>
    <lineage>
        <taxon>Bacteria</taxon>
        <taxon>Bacillati</taxon>
        <taxon>Bacillota</taxon>
        <taxon>Negativicutes</taxon>
        <taxon>Veillonellales</taxon>
        <taxon>Veillonellaceae</taxon>
        <taxon>Negativicoccus</taxon>
    </lineage>
</organism>
<proteinExistence type="predicted"/>
<dbReference type="EMBL" id="JACHHI010000004">
    <property type="protein sequence ID" value="MBB6477977.1"/>
    <property type="molecule type" value="Genomic_DNA"/>
</dbReference>
<dbReference type="GeneID" id="93486296"/>
<accession>A0A841R480</accession>
<protein>
    <submittedName>
        <fullName evidence="2">Uncharacterized protein</fullName>
    </submittedName>
</protein>
<gene>
    <name evidence="2" type="ORF">HNR45_001030</name>
</gene>
<keyword evidence="1" id="KW-1133">Transmembrane helix</keyword>